<dbReference type="Proteomes" id="UP001374579">
    <property type="component" value="Unassembled WGS sequence"/>
</dbReference>
<gene>
    <name evidence="2" type="ORF">V1264_002638</name>
</gene>
<comment type="caution">
    <text evidence="2">The sequence shown here is derived from an EMBL/GenBank/DDBJ whole genome shotgun (WGS) entry which is preliminary data.</text>
</comment>
<proteinExistence type="predicted"/>
<evidence type="ECO:0000313" key="2">
    <source>
        <dbReference type="EMBL" id="KAK7098309.1"/>
    </source>
</evidence>
<reference evidence="2 3" key="1">
    <citation type="submission" date="2024-02" db="EMBL/GenBank/DDBJ databases">
        <title>Chromosome-scale genome assembly of the rough periwinkle Littorina saxatilis.</title>
        <authorList>
            <person name="De Jode A."/>
            <person name="Faria R."/>
            <person name="Formenti G."/>
            <person name="Sims Y."/>
            <person name="Smith T.P."/>
            <person name="Tracey A."/>
            <person name="Wood J.M.D."/>
            <person name="Zagrodzka Z.B."/>
            <person name="Johannesson K."/>
            <person name="Butlin R.K."/>
            <person name="Leder E.H."/>
        </authorList>
    </citation>
    <scope>NUCLEOTIDE SEQUENCE [LARGE SCALE GENOMIC DNA]</scope>
    <source>
        <strain evidence="2">Snail1</strain>
        <tissue evidence="2">Muscle</tissue>
    </source>
</reference>
<keyword evidence="3" id="KW-1185">Reference proteome</keyword>
<dbReference type="AlphaFoldDB" id="A0AAN9B461"/>
<evidence type="ECO:0000313" key="3">
    <source>
        <dbReference type="Proteomes" id="UP001374579"/>
    </source>
</evidence>
<organism evidence="2 3">
    <name type="scientific">Littorina saxatilis</name>
    <dbReference type="NCBI Taxonomy" id="31220"/>
    <lineage>
        <taxon>Eukaryota</taxon>
        <taxon>Metazoa</taxon>
        <taxon>Spiralia</taxon>
        <taxon>Lophotrochozoa</taxon>
        <taxon>Mollusca</taxon>
        <taxon>Gastropoda</taxon>
        <taxon>Caenogastropoda</taxon>
        <taxon>Littorinimorpha</taxon>
        <taxon>Littorinoidea</taxon>
        <taxon>Littorinidae</taxon>
        <taxon>Littorina</taxon>
    </lineage>
</organism>
<name>A0AAN9B461_9CAEN</name>
<sequence>MWLDVLKVMCLGIFLGGFGRAVAENEGILSLHREPQVTTCSSAPVAEGERGEMVFHLAPFIARTADSLFMYVKKDNETDALSCHKADRKSPIQCDTPNRHFWSEGVVGRTLTLVAPKVTRDVEGVYILHVYDNRILDHNTSCNFTIEHRGMTH</sequence>
<feature type="chain" id="PRO_5042954747" evidence="1">
    <location>
        <begin position="24"/>
        <end position="153"/>
    </location>
</feature>
<protein>
    <submittedName>
        <fullName evidence="2">Uncharacterized protein</fullName>
    </submittedName>
</protein>
<evidence type="ECO:0000256" key="1">
    <source>
        <dbReference type="SAM" id="SignalP"/>
    </source>
</evidence>
<keyword evidence="1" id="KW-0732">Signal</keyword>
<accession>A0AAN9B461</accession>
<dbReference type="EMBL" id="JBAMIC010000012">
    <property type="protein sequence ID" value="KAK7098309.1"/>
    <property type="molecule type" value="Genomic_DNA"/>
</dbReference>
<feature type="signal peptide" evidence="1">
    <location>
        <begin position="1"/>
        <end position="23"/>
    </location>
</feature>